<dbReference type="EMBL" id="VSSQ01007578">
    <property type="protein sequence ID" value="MPM36345.1"/>
    <property type="molecule type" value="Genomic_DNA"/>
</dbReference>
<proteinExistence type="inferred from homology"/>
<feature type="domain" description="GGDEF" evidence="2">
    <location>
        <begin position="160"/>
        <end position="283"/>
    </location>
</feature>
<dbReference type="PROSITE" id="PS50887">
    <property type="entry name" value="GGDEF"/>
    <property type="match status" value="1"/>
</dbReference>
<gene>
    <name evidence="3" type="primary">cdaR_6</name>
    <name evidence="3" type="ORF">SDC9_82940</name>
</gene>
<evidence type="ECO:0000256" key="1">
    <source>
        <dbReference type="ARBA" id="ARBA00006754"/>
    </source>
</evidence>
<name>A0A644Z620_9ZZZZ</name>
<dbReference type="Pfam" id="PF17853">
    <property type="entry name" value="GGDEF_2"/>
    <property type="match status" value="1"/>
</dbReference>
<evidence type="ECO:0000313" key="3">
    <source>
        <dbReference type="EMBL" id="MPM36345.1"/>
    </source>
</evidence>
<dbReference type="PANTHER" id="PTHR33744:SF15">
    <property type="entry name" value="CARBOHYDRATE DIACID REGULATOR"/>
    <property type="match status" value="1"/>
</dbReference>
<dbReference type="InterPro" id="IPR042070">
    <property type="entry name" value="PucR_C-HTH_sf"/>
</dbReference>
<dbReference type="Pfam" id="PF05651">
    <property type="entry name" value="Diacid_rec"/>
    <property type="match status" value="1"/>
</dbReference>
<dbReference type="PANTHER" id="PTHR33744">
    <property type="entry name" value="CARBOHYDRATE DIACID REGULATOR"/>
    <property type="match status" value="1"/>
</dbReference>
<organism evidence="3">
    <name type="scientific">bioreactor metagenome</name>
    <dbReference type="NCBI Taxonomy" id="1076179"/>
    <lineage>
        <taxon>unclassified sequences</taxon>
        <taxon>metagenomes</taxon>
        <taxon>ecological metagenomes</taxon>
    </lineage>
</organism>
<evidence type="ECO:0000259" key="2">
    <source>
        <dbReference type="PROSITE" id="PS50887"/>
    </source>
</evidence>
<protein>
    <submittedName>
        <fullName evidence="3">Carbohydrate diacid regulator</fullName>
    </submittedName>
</protein>
<reference evidence="3" key="1">
    <citation type="submission" date="2019-08" db="EMBL/GenBank/DDBJ databases">
        <authorList>
            <person name="Kucharzyk K."/>
            <person name="Murdoch R.W."/>
            <person name="Higgins S."/>
            <person name="Loffler F."/>
        </authorList>
    </citation>
    <scope>NUCLEOTIDE SEQUENCE</scope>
</reference>
<dbReference type="InterPro" id="IPR025736">
    <property type="entry name" value="PucR_C-HTH_dom"/>
</dbReference>
<comment type="caution">
    <text evidence="3">The sequence shown here is derived from an EMBL/GenBank/DDBJ whole genome shotgun (WGS) entry which is preliminary data.</text>
</comment>
<sequence length="388" mass="43895">MYLSVQSAQQIALEISGLVKQHVNLMDDKGFIIASTDPLRIGHFHEGAKKIIDQQLPELYVDPKDETLTTRTGINLPIRIDDTIVGVVGITGPYEQVFNYGQIVKKMTEILVREGLAQEEERLDNKIRNRFLEDWVLGNGLQSGAEFEERGARLQIDIRRPRRAAVLRIDGFQALSSTGEGQKRIELVEQRVRSFICEENAGNIFLRLPTKQVCLVAPRSDEQMLHLATTLVNLIEKSCSLALTVGIDDTPAGTEDVKSATARANKASHACRAGQTPIVLYRQISMELFMEDIPPAVKREYLQKIFPGCDLETLRSWLRLLEIYFEAEGSIDLASEKLFMHKNTLQYKLKKLRALTGYDVRLPSNCAVFFIALSFFREIQNDPTLWNS</sequence>
<dbReference type="InterPro" id="IPR051448">
    <property type="entry name" value="CdaR-like_regulators"/>
</dbReference>
<dbReference type="InterPro" id="IPR041522">
    <property type="entry name" value="CdaR_GGDEF"/>
</dbReference>
<accession>A0A644Z620</accession>
<dbReference type="InterPro" id="IPR000160">
    <property type="entry name" value="GGDEF_dom"/>
</dbReference>
<dbReference type="InterPro" id="IPR008599">
    <property type="entry name" value="Diacid_rec"/>
</dbReference>
<dbReference type="AlphaFoldDB" id="A0A644Z620"/>
<dbReference type="Pfam" id="PF13556">
    <property type="entry name" value="HTH_30"/>
    <property type="match status" value="1"/>
</dbReference>
<dbReference type="Gene3D" id="1.10.10.2840">
    <property type="entry name" value="PucR C-terminal helix-turn-helix domain"/>
    <property type="match status" value="1"/>
</dbReference>
<comment type="similarity">
    <text evidence="1">Belongs to the CdaR family.</text>
</comment>